<dbReference type="Gene3D" id="3.40.50.12500">
    <property type="match status" value="1"/>
</dbReference>
<evidence type="ECO:0000313" key="3">
    <source>
        <dbReference type="Proteomes" id="UP000278006"/>
    </source>
</evidence>
<dbReference type="InterPro" id="IPR052186">
    <property type="entry name" value="Hydantoin_racemase-like"/>
</dbReference>
<comment type="caution">
    <text evidence="2">The sequence shown here is derived from an EMBL/GenBank/DDBJ whole genome shotgun (WGS) entry which is preliminary data.</text>
</comment>
<dbReference type="AlphaFoldDB" id="A0A3M6QTN5"/>
<comment type="similarity">
    <text evidence="1">Belongs to the HyuE racemase family.</text>
</comment>
<dbReference type="Proteomes" id="UP000278006">
    <property type="component" value="Unassembled WGS sequence"/>
</dbReference>
<organism evidence="2 3">
    <name type="scientific">Corticibacter populi</name>
    <dbReference type="NCBI Taxonomy" id="1550736"/>
    <lineage>
        <taxon>Bacteria</taxon>
        <taxon>Pseudomonadati</taxon>
        <taxon>Pseudomonadota</taxon>
        <taxon>Betaproteobacteria</taxon>
        <taxon>Burkholderiales</taxon>
        <taxon>Comamonadaceae</taxon>
        <taxon>Corticibacter</taxon>
    </lineage>
</organism>
<evidence type="ECO:0000313" key="2">
    <source>
        <dbReference type="EMBL" id="RMX06367.1"/>
    </source>
</evidence>
<name>A0A3M6QTN5_9BURK</name>
<evidence type="ECO:0008006" key="4">
    <source>
        <dbReference type="Google" id="ProtNLM"/>
    </source>
</evidence>
<dbReference type="GO" id="GO:0047661">
    <property type="term" value="F:amino-acid racemase activity"/>
    <property type="evidence" value="ECO:0007669"/>
    <property type="project" value="InterPro"/>
</dbReference>
<dbReference type="InterPro" id="IPR053714">
    <property type="entry name" value="Iso_Racemase_Enz_sf"/>
</dbReference>
<gene>
    <name evidence="2" type="ORF">D8I35_07450</name>
</gene>
<proteinExistence type="inferred from homology"/>
<dbReference type="Pfam" id="PF01177">
    <property type="entry name" value="Asp_Glu_race"/>
    <property type="match status" value="1"/>
</dbReference>
<evidence type="ECO:0000256" key="1">
    <source>
        <dbReference type="ARBA" id="ARBA00038414"/>
    </source>
</evidence>
<reference evidence="2 3" key="1">
    <citation type="submission" date="2018-10" db="EMBL/GenBank/DDBJ databases">
        <title>Draft genome of Cortibacter populi DSM10536.</title>
        <authorList>
            <person name="Bernier A.-M."/>
            <person name="Bernard K."/>
        </authorList>
    </citation>
    <scope>NUCLEOTIDE SEQUENCE [LARGE SCALE GENOMIC DNA]</scope>
    <source>
        <strain evidence="2 3">DSM 105136</strain>
    </source>
</reference>
<dbReference type="InterPro" id="IPR015942">
    <property type="entry name" value="Asp/Glu/hydantoin_racemase"/>
</dbReference>
<sequence length="231" mass="23796">MTPAMRILLINPNTSASISERMAVPARAALLPGEHLATCTASQGPAVIQSPEQARQAAQTVLQLAQAHGGAHDALIVGMSLDSGLRITRDAMRPRPVIGMTEAACLVACLQGERFGVLTLGQDMVPLYAAHIAELGLAGRLIGVAAAQWPDDFDPAEMGVQVSLLQALAQAAQPLLQQGASSVVLAGAVLCGYGPALAERLGQPVLEGTACAVGLARCCIRQRRPPQGSSA</sequence>
<dbReference type="PANTHER" id="PTHR28047">
    <property type="entry name" value="PROTEIN DCG1"/>
    <property type="match status" value="1"/>
</dbReference>
<accession>A0A3M6QTN5</accession>
<dbReference type="PANTHER" id="PTHR28047:SF5">
    <property type="entry name" value="PROTEIN DCG1"/>
    <property type="match status" value="1"/>
</dbReference>
<keyword evidence="3" id="KW-1185">Reference proteome</keyword>
<dbReference type="EMBL" id="RDQO01000002">
    <property type="protein sequence ID" value="RMX06367.1"/>
    <property type="molecule type" value="Genomic_DNA"/>
</dbReference>
<protein>
    <recommendedName>
        <fullName evidence="4">Hydantoin racemase</fullName>
    </recommendedName>
</protein>